<dbReference type="InterPro" id="IPR058245">
    <property type="entry name" value="NreC/VraR/RcsB-like_REC"/>
</dbReference>
<sequence length="219" mass="23853">MSDPIRLMVVDDHPMWRDAVERDLIAAGFDVVAVAADGHQALARFPAARPQVVVLDLQIPGPNGVEVTAQVLQHDPAARVLILSASGEQQDVLEAVKAGATGYLVKSASREELLDAVRRVAAGDTVFTPGLAGLVLGEFRRMADGPADDPRDELTERETEILKMVAKGMSYKQIADRLVISHRTVQNHVQNTLRKLQMNNRVQLTRWAIAHGLDDDDGA</sequence>
<evidence type="ECO:0000259" key="5">
    <source>
        <dbReference type="PROSITE" id="PS50110"/>
    </source>
</evidence>
<dbReference type="KEGG" id="npi:G7071_16945"/>
<dbReference type="Gene3D" id="3.40.50.2300">
    <property type="match status" value="1"/>
</dbReference>
<dbReference type="Pfam" id="PF00196">
    <property type="entry name" value="GerE"/>
    <property type="match status" value="1"/>
</dbReference>
<dbReference type="EMBL" id="CP049866">
    <property type="protein sequence ID" value="QIK76866.1"/>
    <property type="molecule type" value="Genomic_DNA"/>
</dbReference>
<reference evidence="6 7" key="1">
    <citation type="submission" date="2020-03" db="EMBL/GenBank/DDBJ databases">
        <title>Nocardioides sp. nov., isolated from fish.</title>
        <authorList>
            <person name="Hyun D.-W."/>
            <person name="Bae J.-W."/>
        </authorList>
    </citation>
    <scope>NUCLEOTIDE SEQUENCE [LARGE SCALE GENOMIC DNA]</scope>
    <source>
        <strain evidence="6 7">HDW12A</strain>
    </source>
</reference>
<dbReference type="PROSITE" id="PS50043">
    <property type="entry name" value="HTH_LUXR_2"/>
    <property type="match status" value="1"/>
</dbReference>
<dbReference type="SMART" id="SM00448">
    <property type="entry name" value="REC"/>
    <property type="match status" value="1"/>
</dbReference>
<dbReference type="PANTHER" id="PTHR43214">
    <property type="entry name" value="TWO-COMPONENT RESPONSE REGULATOR"/>
    <property type="match status" value="1"/>
</dbReference>
<dbReference type="InterPro" id="IPR039420">
    <property type="entry name" value="WalR-like"/>
</dbReference>
<evidence type="ECO:0000256" key="2">
    <source>
        <dbReference type="ARBA" id="ARBA00023125"/>
    </source>
</evidence>
<dbReference type="CDD" id="cd17535">
    <property type="entry name" value="REC_NarL-like"/>
    <property type="match status" value="1"/>
</dbReference>
<evidence type="ECO:0000313" key="7">
    <source>
        <dbReference type="Proteomes" id="UP000502035"/>
    </source>
</evidence>
<keyword evidence="7" id="KW-1185">Reference proteome</keyword>
<dbReference type="GO" id="GO:0003677">
    <property type="term" value="F:DNA binding"/>
    <property type="evidence" value="ECO:0007669"/>
    <property type="project" value="UniProtKB-KW"/>
</dbReference>
<dbReference type="CDD" id="cd06170">
    <property type="entry name" value="LuxR_C_like"/>
    <property type="match status" value="1"/>
</dbReference>
<dbReference type="RefSeq" id="WP_166320551.1">
    <property type="nucleotide sequence ID" value="NZ_CP049866.1"/>
</dbReference>
<evidence type="ECO:0000259" key="4">
    <source>
        <dbReference type="PROSITE" id="PS50043"/>
    </source>
</evidence>
<keyword evidence="1 3" id="KW-0597">Phosphoprotein</keyword>
<proteinExistence type="predicted"/>
<dbReference type="SUPFAM" id="SSF46894">
    <property type="entry name" value="C-terminal effector domain of the bipartite response regulators"/>
    <property type="match status" value="1"/>
</dbReference>
<evidence type="ECO:0000256" key="3">
    <source>
        <dbReference type="PROSITE-ProRule" id="PRU00169"/>
    </source>
</evidence>
<dbReference type="PRINTS" id="PR00038">
    <property type="entry name" value="HTHLUXR"/>
</dbReference>
<evidence type="ECO:0000313" key="6">
    <source>
        <dbReference type="EMBL" id="QIK76866.1"/>
    </source>
</evidence>
<organism evidence="6 7">
    <name type="scientific">Nocardioides piscis</name>
    <dbReference type="NCBI Taxonomy" id="2714938"/>
    <lineage>
        <taxon>Bacteria</taxon>
        <taxon>Bacillati</taxon>
        <taxon>Actinomycetota</taxon>
        <taxon>Actinomycetes</taxon>
        <taxon>Propionibacteriales</taxon>
        <taxon>Nocardioidaceae</taxon>
        <taxon>Nocardioides</taxon>
    </lineage>
</organism>
<feature type="modified residue" description="4-aspartylphosphate" evidence="3">
    <location>
        <position position="56"/>
    </location>
</feature>
<dbReference type="PROSITE" id="PS50110">
    <property type="entry name" value="RESPONSE_REGULATORY"/>
    <property type="match status" value="1"/>
</dbReference>
<dbReference type="Pfam" id="PF00072">
    <property type="entry name" value="Response_reg"/>
    <property type="match status" value="1"/>
</dbReference>
<protein>
    <submittedName>
        <fullName evidence="6">Response regulator transcription factor</fullName>
    </submittedName>
</protein>
<dbReference type="InterPro" id="IPR016032">
    <property type="entry name" value="Sig_transdc_resp-reg_C-effctor"/>
</dbReference>
<dbReference type="InterPro" id="IPR000792">
    <property type="entry name" value="Tscrpt_reg_LuxR_C"/>
</dbReference>
<dbReference type="SUPFAM" id="SSF52172">
    <property type="entry name" value="CheY-like"/>
    <property type="match status" value="1"/>
</dbReference>
<dbReference type="Proteomes" id="UP000502035">
    <property type="component" value="Chromosome"/>
</dbReference>
<dbReference type="InterPro" id="IPR011006">
    <property type="entry name" value="CheY-like_superfamily"/>
</dbReference>
<name>A0A6G7YJG6_9ACTN</name>
<keyword evidence="2" id="KW-0238">DNA-binding</keyword>
<dbReference type="AlphaFoldDB" id="A0A6G7YJG6"/>
<evidence type="ECO:0000256" key="1">
    <source>
        <dbReference type="ARBA" id="ARBA00022553"/>
    </source>
</evidence>
<dbReference type="PROSITE" id="PS00622">
    <property type="entry name" value="HTH_LUXR_1"/>
    <property type="match status" value="1"/>
</dbReference>
<accession>A0A6G7YJG6</accession>
<feature type="domain" description="HTH luxR-type" evidence="4">
    <location>
        <begin position="147"/>
        <end position="212"/>
    </location>
</feature>
<dbReference type="GO" id="GO:0006355">
    <property type="term" value="P:regulation of DNA-templated transcription"/>
    <property type="evidence" value="ECO:0007669"/>
    <property type="project" value="InterPro"/>
</dbReference>
<dbReference type="GO" id="GO:0000160">
    <property type="term" value="P:phosphorelay signal transduction system"/>
    <property type="evidence" value="ECO:0007669"/>
    <property type="project" value="InterPro"/>
</dbReference>
<dbReference type="SMART" id="SM00421">
    <property type="entry name" value="HTH_LUXR"/>
    <property type="match status" value="1"/>
</dbReference>
<dbReference type="InterPro" id="IPR001789">
    <property type="entry name" value="Sig_transdc_resp-reg_receiver"/>
</dbReference>
<gene>
    <name evidence="6" type="ORF">G7071_16945</name>
</gene>
<feature type="domain" description="Response regulatory" evidence="5">
    <location>
        <begin position="6"/>
        <end position="121"/>
    </location>
</feature>